<reference evidence="1" key="1">
    <citation type="journal article" date="2019" name="Mol. Phylogenet. Evol.">
        <title>Morphological evolution and classification of the red algal order Ceramiales inferred using plastid phylogenomics.</title>
        <authorList>
            <person name="Diaz-Tapia P."/>
            <person name="Pasella M.M."/>
            <person name="Verbruggen H."/>
            <person name="Maggs C.A."/>
        </authorList>
    </citation>
    <scope>NUCLEOTIDE SEQUENCE</scope>
    <source>
        <strain evidence="1">HV6547_2</strain>
    </source>
</reference>
<reference evidence="1" key="2">
    <citation type="submission" date="2019-04" db="EMBL/GenBank/DDBJ databases">
        <authorList>
            <person name="Pasella M."/>
        </authorList>
    </citation>
    <scope>NUCLEOTIDE SEQUENCE</scope>
    <source>
        <strain evidence="1">HV6547_2</strain>
    </source>
</reference>
<dbReference type="EMBL" id="MK814618">
    <property type="protein sequence ID" value="QCI05156.1"/>
    <property type="molecule type" value="Genomic_DNA"/>
</dbReference>
<dbReference type="InterPro" id="IPR022552">
    <property type="entry name" value="UPF_Ycf55"/>
</dbReference>
<dbReference type="AlphaFoldDB" id="A0A4D6WP31"/>
<organism evidence="1">
    <name type="scientific">Centroceras clavulatum</name>
    <dbReference type="NCBI Taxonomy" id="159503"/>
    <lineage>
        <taxon>Eukaryota</taxon>
        <taxon>Rhodophyta</taxon>
        <taxon>Florideophyceae</taxon>
        <taxon>Rhodymeniophycidae</taxon>
        <taxon>Ceramiales</taxon>
        <taxon>Ceramiaceae</taxon>
        <taxon>Centroceras</taxon>
    </lineage>
</organism>
<protein>
    <submittedName>
        <fullName evidence="1">Uncharacterized protein</fullName>
    </submittedName>
</protein>
<keyword evidence="1" id="KW-0934">Plastid</keyword>
<evidence type="ECO:0000313" key="1">
    <source>
        <dbReference type="EMBL" id="QCI05156.1"/>
    </source>
</evidence>
<geneLocation type="plastid" evidence="1"/>
<accession>A0A4D6WP31</accession>
<proteinExistence type="predicted"/>
<name>A0A4D6WP31_9FLOR</name>
<sequence>MIQYWPYEQSEDLNNEVASLFELTKKKLYNNLSNNSNEYLYLDVLDNNNKYNLLHITLEELENTLLEIIDFNLTPNELKQLNYQILCNLIQKIRNKFLQQNQKVTNLFIVYNINTIQPIIAFDHNILLGNLIIYLVFGSSYINYKKFIFDNDYTPKSHISILLENFIIQTANIIIKQLFLNIHSLSKLRLFLDKYQLCDTNYISIRSLAYLKNNLLYQEIISKY</sequence>
<dbReference type="Pfam" id="PF12452">
    <property type="entry name" value="DUF3685"/>
    <property type="match status" value="1"/>
</dbReference>
<gene>
    <name evidence="1" type="primary">ycf55</name>
</gene>